<accession>A0A9D2LZ66</accession>
<dbReference type="GO" id="GO:0000287">
    <property type="term" value="F:magnesium ion binding"/>
    <property type="evidence" value="ECO:0007669"/>
    <property type="project" value="UniProtKB-UniRule"/>
</dbReference>
<dbReference type="InterPro" id="IPR023016">
    <property type="entry name" value="HisA/PriA"/>
</dbReference>
<dbReference type="Pfam" id="PF01502">
    <property type="entry name" value="PRA-CH"/>
    <property type="match status" value="1"/>
</dbReference>
<dbReference type="InterPro" id="IPR038019">
    <property type="entry name" value="PRib_AMP_CycHydrolase_sf"/>
</dbReference>
<evidence type="ECO:0000313" key="21">
    <source>
        <dbReference type="EMBL" id="HJB38052.1"/>
    </source>
</evidence>
<dbReference type="HAMAP" id="MF_01021">
    <property type="entry name" value="HisI"/>
    <property type="match status" value="1"/>
</dbReference>
<comment type="catalytic activity">
    <reaction evidence="1 17">
        <text>1-(5-phospho-beta-D-ribosyl)-5'-AMP + H2O = 1-(5-phospho-beta-D-ribosyl)-5-[(5-phospho-beta-D-ribosylamino)methylideneamino]imidazole-4-carboxamide</text>
        <dbReference type="Rhea" id="RHEA:20049"/>
        <dbReference type="ChEBI" id="CHEBI:15377"/>
        <dbReference type="ChEBI" id="CHEBI:58435"/>
        <dbReference type="ChEBI" id="CHEBI:59457"/>
        <dbReference type="EC" id="3.5.4.19"/>
    </reaction>
</comment>
<dbReference type="Pfam" id="PF00977">
    <property type="entry name" value="His_biosynth"/>
    <property type="match status" value="1"/>
</dbReference>
<comment type="similarity">
    <text evidence="8">In the C-terminal section; belongs to the PRA-PH family.</text>
</comment>
<gene>
    <name evidence="16 21" type="primary">hisA</name>
    <name evidence="17" type="synonym">hisI</name>
    <name evidence="21" type="ORF">H9942_08305</name>
</gene>
<dbReference type="GO" id="GO:0004636">
    <property type="term" value="F:phosphoribosyl-ATP diphosphatase activity"/>
    <property type="evidence" value="ECO:0007669"/>
    <property type="project" value="UniProtKB-EC"/>
</dbReference>
<evidence type="ECO:0000256" key="13">
    <source>
        <dbReference type="ARBA" id="ARBA00022801"/>
    </source>
</evidence>
<keyword evidence="11 17" id="KW-0963">Cytoplasm</keyword>
<comment type="catalytic activity">
    <reaction evidence="3">
        <text>1-(5-phospho-beta-D-ribosyl)-ATP + H2O = 1-(5-phospho-beta-D-ribosyl)-5'-AMP + diphosphate + H(+)</text>
        <dbReference type="Rhea" id="RHEA:22828"/>
        <dbReference type="ChEBI" id="CHEBI:15377"/>
        <dbReference type="ChEBI" id="CHEBI:15378"/>
        <dbReference type="ChEBI" id="CHEBI:33019"/>
        <dbReference type="ChEBI" id="CHEBI:59457"/>
        <dbReference type="ChEBI" id="CHEBI:73183"/>
        <dbReference type="EC" id="3.6.1.31"/>
    </reaction>
</comment>
<name>A0A9D2LZ66_9FIRM</name>
<evidence type="ECO:0000256" key="16">
    <source>
        <dbReference type="HAMAP-Rule" id="MF_01014"/>
    </source>
</evidence>
<evidence type="ECO:0000256" key="18">
    <source>
        <dbReference type="RuleBase" id="RU003657"/>
    </source>
</evidence>
<dbReference type="InterPro" id="IPR002496">
    <property type="entry name" value="PRib_AMP_CycHydrolase_dom"/>
</dbReference>
<dbReference type="GO" id="GO:0003949">
    <property type="term" value="F:1-(5-phosphoribosyl)-5-[(5-phosphoribosylamino)methylideneamino]imidazole-4-carboxamide isomerase activity"/>
    <property type="evidence" value="ECO:0007669"/>
    <property type="project" value="UniProtKB-UniRule"/>
</dbReference>
<feature type="binding site" evidence="17">
    <location>
        <position position="324"/>
    </location>
    <ligand>
        <name>Mg(2+)</name>
        <dbReference type="ChEBI" id="CHEBI:18420"/>
    </ligand>
</feature>
<evidence type="ECO:0000256" key="19">
    <source>
        <dbReference type="RuleBase" id="RU003658"/>
    </source>
</evidence>
<sequence length="362" mass="40139">MILLPAIDLHEGKCVRLFRGDYGTAEVVAPDPLTTALHFQEQGARWLHMVDLDGAKDGKPQNQQLIFDVVENTDLLVEVGGGIRDMGTVEYYLERGVSRVILGSAALRDPEFVREAVKRHGKHIAVGIDALDGKVAAEGWLEQSQVDYVDFAREMESLGVQYLICTDIHQDGTMNGPNLVMLDRLNRAVHCHIIASGGVSSLLDIVSLYDLGLYGAIAGKSLYTGALDLRTAIIACHKISGKWAAGDMPDDELDLYFTKSDLIPAIIQDDETNEVLMLAYMNRESFRKSLETGYTWFYSRSRKTLWNKGETSGHTQKIVSVFSDCDDDTLLIRVKQKGPACHTGSHSCFFKRLRGEDTPKGE</sequence>
<evidence type="ECO:0000256" key="7">
    <source>
        <dbReference type="ARBA" id="ARBA00005204"/>
    </source>
</evidence>
<dbReference type="PANTHER" id="PTHR43090:SF2">
    <property type="entry name" value="1-(5-PHOSPHORIBOSYL)-5-[(5-PHOSPHORIBOSYLAMINO)METHYLIDENEAMINO] IMIDAZOLE-4-CARBOXAMIDE ISOMERASE"/>
    <property type="match status" value="1"/>
</dbReference>
<comment type="similarity">
    <text evidence="10 16 18">Belongs to the HisA/HisF family.</text>
</comment>
<evidence type="ECO:0000256" key="17">
    <source>
        <dbReference type="HAMAP-Rule" id="MF_01021"/>
    </source>
</evidence>
<dbReference type="GO" id="GO:0005737">
    <property type="term" value="C:cytoplasm"/>
    <property type="evidence" value="ECO:0007669"/>
    <property type="project" value="UniProtKB-SubCell"/>
</dbReference>
<dbReference type="Gene3D" id="3.20.20.70">
    <property type="entry name" value="Aldolase class I"/>
    <property type="match status" value="1"/>
</dbReference>
<dbReference type="SUPFAM" id="SSF141734">
    <property type="entry name" value="HisI-like"/>
    <property type="match status" value="1"/>
</dbReference>
<reference evidence="21" key="1">
    <citation type="journal article" date="2021" name="PeerJ">
        <title>Extensive microbial diversity within the chicken gut microbiome revealed by metagenomics and culture.</title>
        <authorList>
            <person name="Gilroy R."/>
            <person name="Ravi A."/>
            <person name="Getino M."/>
            <person name="Pursley I."/>
            <person name="Horton D.L."/>
            <person name="Alikhan N.F."/>
            <person name="Baker D."/>
            <person name="Gharbi K."/>
            <person name="Hall N."/>
            <person name="Watson M."/>
            <person name="Adriaenssens E.M."/>
            <person name="Foster-Nyarko E."/>
            <person name="Jarju S."/>
            <person name="Secka A."/>
            <person name="Antonio M."/>
            <person name="Oren A."/>
            <person name="Chaudhuri R.R."/>
            <person name="La Ragione R."/>
            <person name="Hildebrand F."/>
            <person name="Pallen M.J."/>
        </authorList>
    </citation>
    <scope>NUCLEOTIDE SEQUENCE</scope>
    <source>
        <strain evidence="21">ChiBcolR8-3208</strain>
    </source>
</reference>
<feature type="binding site" evidence="17">
    <location>
        <position position="325"/>
    </location>
    <ligand>
        <name>Zn(2+)</name>
        <dbReference type="ChEBI" id="CHEBI:29105"/>
        <note>ligand shared between dimeric partners</note>
    </ligand>
</feature>
<evidence type="ECO:0000259" key="20">
    <source>
        <dbReference type="Pfam" id="PF01502"/>
    </source>
</evidence>
<dbReference type="PANTHER" id="PTHR43090">
    <property type="entry name" value="1-(5-PHOSPHORIBOSYL)-5-[(5-PHOSPHORIBOSYLAMINO)METHYLIDENEAMINO] IMIDAZOLE-4-CARBOXAMIDE ISOMERASE"/>
    <property type="match status" value="1"/>
</dbReference>
<feature type="domain" description="Phosphoribosyl-AMP cyclohydrolase" evidence="20">
    <location>
        <begin position="277"/>
        <end position="350"/>
    </location>
</feature>
<comment type="cofactor">
    <cofactor evidence="17">
        <name>Zn(2+)</name>
        <dbReference type="ChEBI" id="CHEBI:29105"/>
    </cofactor>
    <text evidence="17">Binds 1 zinc ion per subunit.</text>
</comment>
<evidence type="ECO:0000256" key="5">
    <source>
        <dbReference type="ARBA" id="ARBA00005133"/>
    </source>
</evidence>
<comment type="cofactor">
    <cofactor evidence="17">
        <name>Mg(2+)</name>
        <dbReference type="ChEBI" id="CHEBI:18420"/>
    </cofactor>
    <text evidence="17">Binds 1 Mg(2+) ion per subunit.</text>
</comment>
<comment type="subcellular location">
    <subcellularLocation>
        <location evidence="4 17 19">Cytoplasm</location>
    </subcellularLocation>
</comment>
<dbReference type="EC" id="3.5.4.19" evidence="17"/>
<evidence type="ECO:0000256" key="3">
    <source>
        <dbReference type="ARBA" id="ARBA00001460"/>
    </source>
</evidence>
<evidence type="ECO:0000313" key="22">
    <source>
        <dbReference type="Proteomes" id="UP000824214"/>
    </source>
</evidence>
<keyword evidence="17" id="KW-0479">Metal-binding</keyword>
<proteinExistence type="inferred from homology"/>
<keyword evidence="13 17" id="KW-0378">Hydrolase</keyword>
<evidence type="ECO:0000256" key="2">
    <source>
        <dbReference type="ARBA" id="ARBA00000901"/>
    </source>
</evidence>
<feature type="binding site" evidence="17">
    <location>
        <position position="348"/>
    </location>
    <ligand>
        <name>Zn(2+)</name>
        <dbReference type="ChEBI" id="CHEBI:29105"/>
        <note>ligand shared between dimeric partners</note>
    </ligand>
</feature>
<comment type="pathway">
    <text evidence="6 17">Amino-acid biosynthesis; L-histidine biosynthesis; L-histidine from 5-phospho-alpha-D-ribose 1-diphosphate: step 3/9.</text>
</comment>
<comment type="similarity">
    <text evidence="17">Belongs to the PRA-CH family.</text>
</comment>
<dbReference type="InterPro" id="IPR006062">
    <property type="entry name" value="His_biosynth"/>
</dbReference>
<evidence type="ECO:0000256" key="12">
    <source>
        <dbReference type="ARBA" id="ARBA00022605"/>
    </source>
</evidence>
<dbReference type="GO" id="GO:0000105">
    <property type="term" value="P:L-histidine biosynthetic process"/>
    <property type="evidence" value="ECO:0007669"/>
    <property type="project" value="UniProtKB-UniRule"/>
</dbReference>
<evidence type="ECO:0000256" key="14">
    <source>
        <dbReference type="ARBA" id="ARBA00023102"/>
    </source>
</evidence>
<comment type="catalytic activity">
    <reaction evidence="2 16 19">
        <text>1-(5-phospho-beta-D-ribosyl)-5-[(5-phospho-beta-D-ribosylamino)methylideneamino]imidazole-4-carboxamide = 5-[(5-phospho-1-deoxy-D-ribulos-1-ylimino)methylamino]-1-(5-phospho-beta-D-ribosyl)imidazole-4-carboxamide</text>
        <dbReference type="Rhea" id="RHEA:15469"/>
        <dbReference type="ChEBI" id="CHEBI:58435"/>
        <dbReference type="ChEBI" id="CHEBI:58525"/>
        <dbReference type="EC" id="5.3.1.16"/>
    </reaction>
</comment>
<evidence type="ECO:0000256" key="15">
    <source>
        <dbReference type="ARBA" id="ARBA00023235"/>
    </source>
</evidence>
<dbReference type="FunFam" id="3.10.20.810:FF:000001">
    <property type="entry name" value="Histidine biosynthesis bifunctional protein HisIE"/>
    <property type="match status" value="1"/>
</dbReference>
<dbReference type="GO" id="GO:0004635">
    <property type="term" value="F:phosphoribosyl-AMP cyclohydrolase activity"/>
    <property type="evidence" value="ECO:0007669"/>
    <property type="project" value="UniProtKB-UniRule"/>
</dbReference>
<dbReference type="CDD" id="cd04732">
    <property type="entry name" value="HisA"/>
    <property type="match status" value="1"/>
</dbReference>
<evidence type="ECO:0000256" key="8">
    <source>
        <dbReference type="ARBA" id="ARBA00007731"/>
    </source>
</evidence>
<keyword evidence="12 17" id="KW-0028">Amino-acid biosynthesis</keyword>
<comment type="function">
    <text evidence="17">Catalyzes the hydrolysis of the adenine ring of phosphoribosyl-AMP.</text>
</comment>
<protein>
    <recommendedName>
        <fullName evidence="16 17">Multifunctional fusion protein</fullName>
    </recommendedName>
    <domain>
        <recommendedName>
            <fullName evidence="16">1-(5-phosphoribosyl)-5-[(5-phosphoribosylamino)methylideneamino] imidazole-4-carboxamide isomerase</fullName>
            <ecNumber evidence="16">5.3.1.16</ecNumber>
        </recommendedName>
        <alternativeName>
            <fullName evidence="16">Phosphoribosylformimino-5-aminoimidazole carboxamide ribotide isomerase</fullName>
        </alternativeName>
    </domain>
    <domain>
        <recommendedName>
            <fullName evidence="17">Phosphoribosyl-AMP cyclohydrolase</fullName>
            <shortName evidence="17">PRA-CH</shortName>
            <ecNumber evidence="17">3.5.4.19</ecNumber>
        </recommendedName>
    </domain>
</protein>
<feature type="binding site" evidence="17">
    <location>
        <position position="341"/>
    </location>
    <ligand>
        <name>Zn(2+)</name>
        <dbReference type="ChEBI" id="CHEBI:29105"/>
        <note>ligand shared between dimeric partners</note>
    </ligand>
</feature>
<dbReference type="GO" id="GO:0008270">
    <property type="term" value="F:zinc ion binding"/>
    <property type="evidence" value="ECO:0007669"/>
    <property type="project" value="UniProtKB-UniRule"/>
</dbReference>
<comment type="pathway">
    <text evidence="7">Amino-acid biosynthesis; L-histidine biosynthesis; L-histidine from 5-phospho-alpha-D-ribose 1-diphosphate: step 2/9.</text>
</comment>
<keyword evidence="17" id="KW-0862">Zinc</keyword>
<keyword evidence="17" id="KW-0460">Magnesium</keyword>
<dbReference type="GO" id="GO:0000162">
    <property type="term" value="P:L-tryptophan biosynthetic process"/>
    <property type="evidence" value="ECO:0007669"/>
    <property type="project" value="TreeGrafter"/>
</dbReference>
<dbReference type="AlphaFoldDB" id="A0A9D2LZ66"/>
<dbReference type="InterPro" id="IPR044524">
    <property type="entry name" value="Isoase_HisA-like"/>
</dbReference>
<dbReference type="InterPro" id="IPR006063">
    <property type="entry name" value="HisA_bact_arch"/>
</dbReference>
<evidence type="ECO:0000256" key="4">
    <source>
        <dbReference type="ARBA" id="ARBA00004496"/>
    </source>
</evidence>
<evidence type="ECO:0000256" key="11">
    <source>
        <dbReference type="ARBA" id="ARBA00022490"/>
    </source>
</evidence>
<feature type="binding site" evidence="17">
    <location>
        <position position="328"/>
    </location>
    <ligand>
        <name>Mg(2+)</name>
        <dbReference type="ChEBI" id="CHEBI:18420"/>
    </ligand>
</feature>
<comment type="pathway">
    <text evidence="5 16 19">Amino-acid biosynthesis; L-histidine biosynthesis; L-histidine from 5-phospho-alpha-D-ribose 1-diphosphate: step 4/9.</text>
</comment>
<evidence type="ECO:0000256" key="6">
    <source>
        <dbReference type="ARBA" id="ARBA00005169"/>
    </source>
</evidence>
<dbReference type="InterPro" id="IPR026660">
    <property type="entry name" value="PRA-CH"/>
</dbReference>
<organism evidence="21 22">
    <name type="scientific">Candidatus Acutalibacter ornithocaccae</name>
    <dbReference type="NCBI Taxonomy" id="2838416"/>
    <lineage>
        <taxon>Bacteria</taxon>
        <taxon>Bacillati</taxon>
        <taxon>Bacillota</taxon>
        <taxon>Clostridia</taxon>
        <taxon>Eubacteriales</taxon>
        <taxon>Acutalibacteraceae</taxon>
        <taxon>Acutalibacter</taxon>
    </lineage>
</organism>
<dbReference type="EMBL" id="DWXZ01000176">
    <property type="protein sequence ID" value="HJB38052.1"/>
    <property type="molecule type" value="Genomic_DNA"/>
</dbReference>
<dbReference type="InterPro" id="IPR011060">
    <property type="entry name" value="RibuloseP-bd_barrel"/>
</dbReference>
<dbReference type="Proteomes" id="UP000824214">
    <property type="component" value="Unassembled WGS sequence"/>
</dbReference>
<feature type="active site" description="Proton donor" evidence="16">
    <location>
        <position position="129"/>
    </location>
</feature>
<evidence type="ECO:0000256" key="10">
    <source>
        <dbReference type="ARBA" id="ARBA00009667"/>
    </source>
</evidence>
<keyword evidence="14 17" id="KW-0368">Histidine biosynthesis</keyword>
<dbReference type="EC" id="5.3.1.16" evidence="16"/>
<dbReference type="Gene3D" id="3.10.20.810">
    <property type="entry name" value="Phosphoribosyl-AMP cyclohydrolase"/>
    <property type="match status" value="1"/>
</dbReference>
<dbReference type="InterPro" id="IPR013785">
    <property type="entry name" value="Aldolase_TIM"/>
</dbReference>
<dbReference type="HAMAP" id="MF_01014">
    <property type="entry name" value="HisA"/>
    <property type="match status" value="1"/>
</dbReference>
<comment type="similarity">
    <text evidence="9">In the N-terminal section; belongs to the PRA-CH family.</text>
</comment>
<feature type="active site" description="Proton acceptor" evidence="16">
    <location>
        <position position="8"/>
    </location>
</feature>
<comment type="subunit">
    <text evidence="17">Homodimer.</text>
</comment>
<evidence type="ECO:0000256" key="1">
    <source>
        <dbReference type="ARBA" id="ARBA00000024"/>
    </source>
</evidence>
<dbReference type="NCBIfam" id="NF000768">
    <property type="entry name" value="PRK00051.1"/>
    <property type="match status" value="1"/>
</dbReference>
<dbReference type="FunFam" id="3.20.20.70:FF:000009">
    <property type="entry name" value="1-(5-phosphoribosyl)-5-[(5-phosphoribosylamino)methylideneamino] imidazole-4-carboxamide isomerase"/>
    <property type="match status" value="1"/>
</dbReference>
<dbReference type="NCBIfam" id="TIGR00007">
    <property type="entry name" value="1-(5-phosphoribosyl)-5-[(5-phosphoribosylamino)methylideneamino]imidazole-4-carboxamide isomerase"/>
    <property type="match status" value="1"/>
</dbReference>
<feature type="binding site" evidence="17">
    <location>
        <position position="326"/>
    </location>
    <ligand>
        <name>Mg(2+)</name>
        <dbReference type="ChEBI" id="CHEBI:18420"/>
    </ligand>
</feature>
<comment type="caution">
    <text evidence="21">The sequence shown here is derived from an EMBL/GenBank/DDBJ whole genome shotgun (WGS) entry which is preliminary data.</text>
</comment>
<keyword evidence="15 16" id="KW-0413">Isomerase</keyword>
<reference evidence="21" key="2">
    <citation type="submission" date="2021-04" db="EMBL/GenBank/DDBJ databases">
        <authorList>
            <person name="Gilroy R."/>
        </authorList>
    </citation>
    <scope>NUCLEOTIDE SEQUENCE</scope>
    <source>
        <strain evidence="21">ChiBcolR8-3208</strain>
    </source>
</reference>
<dbReference type="SUPFAM" id="SSF51366">
    <property type="entry name" value="Ribulose-phoshate binding barrel"/>
    <property type="match status" value="1"/>
</dbReference>
<evidence type="ECO:0000256" key="9">
    <source>
        <dbReference type="ARBA" id="ARBA00008299"/>
    </source>
</evidence>